<feature type="transmembrane region" description="Helical" evidence="6">
    <location>
        <begin position="202"/>
        <end position="225"/>
    </location>
</feature>
<evidence type="ECO:0000256" key="2">
    <source>
        <dbReference type="ARBA" id="ARBA00022692"/>
    </source>
</evidence>
<evidence type="ECO:0000313" key="9">
    <source>
        <dbReference type="EMBL" id="TKI68400.1"/>
    </source>
</evidence>
<feature type="transmembrane region" description="Helical" evidence="6">
    <location>
        <begin position="408"/>
        <end position="433"/>
    </location>
</feature>
<evidence type="ECO:0000256" key="4">
    <source>
        <dbReference type="ARBA" id="ARBA00023136"/>
    </source>
</evidence>
<organism evidence="9 10">
    <name type="scientific">Sulfurimonas crateris</name>
    <dbReference type="NCBI Taxonomy" id="2574727"/>
    <lineage>
        <taxon>Bacteria</taxon>
        <taxon>Pseudomonadati</taxon>
        <taxon>Campylobacterota</taxon>
        <taxon>Epsilonproteobacteria</taxon>
        <taxon>Campylobacterales</taxon>
        <taxon>Sulfurimonadaceae</taxon>
        <taxon>Sulfurimonas</taxon>
    </lineage>
</organism>
<dbReference type="Gene3D" id="1.20.5.2700">
    <property type="match status" value="1"/>
</dbReference>
<feature type="transmembrane region" description="Helical" evidence="6">
    <location>
        <begin position="170"/>
        <end position="190"/>
    </location>
</feature>
<feature type="transmembrane region" description="Helical" evidence="6">
    <location>
        <begin position="276"/>
        <end position="297"/>
    </location>
</feature>
<dbReference type="InterPro" id="IPR003945">
    <property type="entry name" value="NU5C-like"/>
</dbReference>
<accession>A0A4U2Z4I8</accession>
<dbReference type="EMBL" id="SZPX01000008">
    <property type="protein sequence ID" value="TKI68400.1"/>
    <property type="molecule type" value="Genomic_DNA"/>
</dbReference>
<evidence type="ECO:0000256" key="5">
    <source>
        <dbReference type="RuleBase" id="RU000320"/>
    </source>
</evidence>
<proteinExistence type="predicted"/>
<feature type="transmembrane region" description="Helical" evidence="6">
    <location>
        <begin position="246"/>
        <end position="264"/>
    </location>
</feature>
<evidence type="ECO:0000256" key="6">
    <source>
        <dbReference type="SAM" id="Phobius"/>
    </source>
</evidence>
<feature type="transmembrane region" description="Helical" evidence="6">
    <location>
        <begin position="454"/>
        <end position="475"/>
    </location>
</feature>
<dbReference type="OrthoDB" id="9811798at2"/>
<dbReference type="PRINTS" id="PR01435">
    <property type="entry name" value="NPOXDRDTASE5"/>
</dbReference>
<name>A0A4U2Z4I8_9BACT</name>
<keyword evidence="3 6" id="KW-1133">Transmembrane helix</keyword>
<keyword evidence="4 6" id="KW-0472">Membrane</keyword>
<sequence>MELFLYTALFSPLVGSLFAALFGASPKTKIAGIVPSVLLGVSFLSSLVLLILVMFTGHTIHVEMMTWMATGDLYIPFGFVVDQVSVTMMMVVTLVSTVVHVYAIGYMDHDAGFNRFFAWLSAFVFSMMILVMSDNFAGLFIGWEGVGLCSWGLIGFWYKKESATWAANEAFIMNRIADLGMLIGIFLVYWNTGTLQYDEAFAAMPSLDTAVLTWMGIFLFIGAMGKSAQFPLHTWLADAMEGPTPVSALIHAATMVTAGVYLVIRANPLYDLIPNVGLFIASLGAFVALFAASMALVNRDMKRVIAYSTLSQLGYMFAAAGLGAYWVALFHLMAHAFFKALLFLGAGNVMHAMHDELDPFKMGGLGKVMKGTFVMMTVASVALAGIFPLAGFFSKDLILEVAFVEHHFIIYTVLLLTAGLTAFYSFRLVALIFHGEDRYKHFGIHPHEAYRFMLVAMSPLLLLAVIAGAFKMGYFNMVTELLPATEYHVHSATTYWIMTIGTQLFVIAAIAYAYKKYTSKDIKVPDGTSKMENSFGYKLLINQYYIPYFYENYIVKAYRELSELFWTKIDQKIVDGTVDGIANIFYQTGEKTRVMQSGNLSTMLKWMVAGTVVLLSLAVVFGLAVRYSGEIKTILSGLGV</sequence>
<feature type="domain" description="NADH:quinone oxidoreductase/Mrp antiporter transmembrane" evidence="7">
    <location>
        <begin position="133"/>
        <end position="421"/>
    </location>
</feature>
<dbReference type="PANTHER" id="PTHR42829">
    <property type="entry name" value="NADH-UBIQUINONE OXIDOREDUCTASE CHAIN 5"/>
    <property type="match status" value="1"/>
</dbReference>
<dbReference type="GO" id="GO:0008137">
    <property type="term" value="F:NADH dehydrogenase (ubiquinone) activity"/>
    <property type="evidence" value="ECO:0007669"/>
    <property type="project" value="InterPro"/>
</dbReference>
<dbReference type="AlphaFoldDB" id="A0A4U2Z4I8"/>
<evidence type="ECO:0000256" key="1">
    <source>
        <dbReference type="ARBA" id="ARBA00004127"/>
    </source>
</evidence>
<dbReference type="Pfam" id="PF00662">
    <property type="entry name" value="Proton_antipo_N"/>
    <property type="match status" value="1"/>
</dbReference>
<keyword evidence="2 5" id="KW-0812">Transmembrane</keyword>
<reference evidence="9 10" key="1">
    <citation type="submission" date="2019-04" db="EMBL/GenBank/DDBJ databases">
        <title>Sulfurimonas crateris sp. nov. a facultative anaerobic sulfur-oxidizing chemolithautotrophic bacterium isolated from a terrestrial mud vulcano.</title>
        <authorList>
            <person name="Ratnikova N.M."/>
            <person name="Slobodkin A.I."/>
            <person name="Merkel A.Y."/>
            <person name="Novikov A."/>
            <person name="Bonch-Osmolovskaya E.A."/>
            <person name="Slobodkina G.B."/>
        </authorList>
    </citation>
    <scope>NUCLEOTIDE SEQUENCE [LARGE SCALE GENOMIC DNA]</scope>
    <source>
        <strain evidence="9 10">SN118</strain>
    </source>
</reference>
<dbReference type="InterPro" id="IPR001516">
    <property type="entry name" value="Proton_antipo_N"/>
</dbReference>
<dbReference type="GO" id="GO:0015990">
    <property type="term" value="P:electron transport coupled proton transport"/>
    <property type="evidence" value="ECO:0007669"/>
    <property type="project" value="TreeGrafter"/>
</dbReference>
<gene>
    <name evidence="9" type="primary">nuoL</name>
    <name evidence="9" type="ORF">FCU45_10330</name>
</gene>
<evidence type="ECO:0000259" key="7">
    <source>
        <dbReference type="Pfam" id="PF00361"/>
    </source>
</evidence>
<comment type="caution">
    <text evidence="9">The sequence shown here is derived from an EMBL/GenBank/DDBJ whole genome shotgun (WGS) entry which is preliminary data.</text>
</comment>
<dbReference type="Pfam" id="PF00361">
    <property type="entry name" value="Proton_antipo_M"/>
    <property type="match status" value="1"/>
</dbReference>
<dbReference type="GO" id="GO:0012505">
    <property type="term" value="C:endomembrane system"/>
    <property type="evidence" value="ECO:0007669"/>
    <property type="project" value="UniProtKB-SubCell"/>
</dbReference>
<feature type="transmembrane region" description="Helical" evidence="6">
    <location>
        <begin position="80"/>
        <end position="104"/>
    </location>
</feature>
<keyword evidence="10" id="KW-1185">Reference proteome</keyword>
<feature type="transmembrane region" description="Helical" evidence="6">
    <location>
        <begin position="304"/>
        <end position="326"/>
    </location>
</feature>
<dbReference type="NCBIfam" id="NF005141">
    <property type="entry name" value="PRK06590.1"/>
    <property type="match status" value="1"/>
</dbReference>
<dbReference type="PANTHER" id="PTHR42829:SF2">
    <property type="entry name" value="NADH-UBIQUINONE OXIDOREDUCTASE CHAIN 5"/>
    <property type="match status" value="1"/>
</dbReference>
<evidence type="ECO:0000313" key="10">
    <source>
        <dbReference type="Proteomes" id="UP000309561"/>
    </source>
</evidence>
<evidence type="ECO:0000259" key="8">
    <source>
        <dbReference type="Pfam" id="PF00662"/>
    </source>
</evidence>
<dbReference type="NCBIfam" id="TIGR01974">
    <property type="entry name" value="NDH_I_L"/>
    <property type="match status" value="1"/>
</dbReference>
<dbReference type="GO" id="GO:0042773">
    <property type="term" value="P:ATP synthesis coupled electron transport"/>
    <property type="evidence" value="ECO:0007669"/>
    <property type="project" value="InterPro"/>
</dbReference>
<feature type="transmembrane region" description="Helical" evidence="6">
    <location>
        <begin position="139"/>
        <end position="158"/>
    </location>
</feature>
<dbReference type="RefSeq" id="WP_137014987.1">
    <property type="nucleotide sequence ID" value="NZ_SZPX01000008.1"/>
</dbReference>
<feature type="transmembrane region" description="Helical" evidence="6">
    <location>
        <begin position="37"/>
        <end position="60"/>
    </location>
</feature>
<feature type="transmembrane region" description="Helical" evidence="6">
    <location>
        <begin position="6"/>
        <end position="25"/>
    </location>
</feature>
<dbReference type="PRINTS" id="PR01434">
    <property type="entry name" value="NADHDHGNASE5"/>
</dbReference>
<dbReference type="Proteomes" id="UP000309561">
    <property type="component" value="Unassembled WGS sequence"/>
</dbReference>
<protein>
    <submittedName>
        <fullName evidence="9">NADH-quinone oxidoreductase subunit L</fullName>
    </submittedName>
</protein>
<dbReference type="InterPro" id="IPR001750">
    <property type="entry name" value="ND/Mrp_TM"/>
</dbReference>
<feature type="transmembrane region" description="Helical" evidence="6">
    <location>
        <begin position="603"/>
        <end position="625"/>
    </location>
</feature>
<evidence type="ECO:0000256" key="3">
    <source>
        <dbReference type="ARBA" id="ARBA00022989"/>
    </source>
</evidence>
<dbReference type="GO" id="GO:0016020">
    <property type="term" value="C:membrane"/>
    <property type="evidence" value="ECO:0007669"/>
    <property type="project" value="UniProtKB-SubCell"/>
</dbReference>
<feature type="transmembrane region" description="Helical" evidence="6">
    <location>
        <begin position="373"/>
        <end position="393"/>
    </location>
</feature>
<feature type="transmembrane region" description="Helical" evidence="6">
    <location>
        <begin position="332"/>
        <end position="352"/>
    </location>
</feature>
<dbReference type="InterPro" id="IPR018393">
    <property type="entry name" value="NADHpl_OxRdtase_5_subgr"/>
</dbReference>
<feature type="domain" description="NADH-Ubiquinone oxidoreductase (complex I) chain 5 N-terminal" evidence="8">
    <location>
        <begin position="67"/>
        <end position="117"/>
    </location>
</feature>
<feature type="transmembrane region" description="Helical" evidence="6">
    <location>
        <begin position="495"/>
        <end position="514"/>
    </location>
</feature>
<feature type="transmembrane region" description="Helical" evidence="6">
    <location>
        <begin position="116"/>
        <end position="133"/>
    </location>
</feature>
<comment type="subcellular location">
    <subcellularLocation>
        <location evidence="1">Endomembrane system</location>
        <topology evidence="1">Multi-pass membrane protein</topology>
    </subcellularLocation>
    <subcellularLocation>
        <location evidence="5">Membrane</location>
        <topology evidence="5">Multi-pass membrane protein</topology>
    </subcellularLocation>
</comment>
<dbReference type="GO" id="GO:0003954">
    <property type="term" value="F:NADH dehydrogenase activity"/>
    <property type="evidence" value="ECO:0007669"/>
    <property type="project" value="TreeGrafter"/>
</dbReference>